<gene>
    <name evidence="3" type="ORF">FHG71_11615</name>
</gene>
<keyword evidence="2" id="KW-0732">Signal</keyword>
<evidence type="ECO:0000256" key="2">
    <source>
        <dbReference type="SAM" id="SignalP"/>
    </source>
</evidence>
<proteinExistence type="predicted"/>
<feature type="compositionally biased region" description="Low complexity" evidence="1">
    <location>
        <begin position="39"/>
        <end position="53"/>
    </location>
</feature>
<feature type="signal peptide" evidence="2">
    <location>
        <begin position="1"/>
        <end position="25"/>
    </location>
</feature>
<feature type="region of interest" description="Disordered" evidence="1">
    <location>
        <begin position="37"/>
        <end position="65"/>
    </location>
</feature>
<sequence>MPRPRRRKRFALIASTLVVAGAAFVVLRPDPEAPASLDEGAVSAAPAPEAEPAGGSGPPRTRGDELFRQGQSEAAFQLYEEAVAGGEADALVLTRLTLMALLDGNWTKAELYGGRIAELAPGAPEAAAAEAALRFAGTSGDERAAAAQAALDLIAANPELVLARWPVIEWLRAEERFCETLPHLDAVIAEAPALYKLHELKLNAHSRTEDWSAVAGQLEAMHRLFPDNAEVGQWLLDSYRGQGNAEGVIRLLRERAAAAGGDPAPRLELVAAVRDSQGDAAAAAELARLVEDSAGTPVASALRLELGLELLRQDRAEEAEAPLQAVVEAPESSQLTVNDARAALARALYAQGDADRAEALAQEILAQDSGHVPTLKAQAEWLIADERPEEALRKLQFASAQNGSDIEILTLQAQAHEMRGDLALAGDLLVRAVEVSEEGAAERERLAEFLRRQGKDAIADAVLGKAGAPPRWTPPEPEPAAAQPACPAP</sequence>
<keyword evidence="4" id="KW-1185">Reference proteome</keyword>
<dbReference type="Proteomes" id="UP000305709">
    <property type="component" value="Unassembled WGS sequence"/>
</dbReference>
<feature type="region of interest" description="Disordered" evidence="1">
    <location>
        <begin position="465"/>
        <end position="489"/>
    </location>
</feature>
<feature type="chain" id="PRO_5022885425" evidence="2">
    <location>
        <begin position="26"/>
        <end position="489"/>
    </location>
</feature>
<accession>A0A5C4NBY8</accession>
<dbReference type="AlphaFoldDB" id="A0A5C4NBY8"/>
<feature type="compositionally biased region" description="Low complexity" evidence="1">
    <location>
        <begin position="479"/>
        <end position="489"/>
    </location>
</feature>
<organism evidence="3 4">
    <name type="scientific">Rubellimicrobium roseum</name>
    <dbReference type="NCBI Taxonomy" id="687525"/>
    <lineage>
        <taxon>Bacteria</taxon>
        <taxon>Pseudomonadati</taxon>
        <taxon>Pseudomonadota</taxon>
        <taxon>Alphaproteobacteria</taxon>
        <taxon>Rhodobacterales</taxon>
        <taxon>Roseobacteraceae</taxon>
        <taxon>Rubellimicrobium</taxon>
    </lineage>
</organism>
<dbReference type="SUPFAM" id="SSF48452">
    <property type="entry name" value="TPR-like"/>
    <property type="match status" value="2"/>
</dbReference>
<dbReference type="EMBL" id="VDFV01000014">
    <property type="protein sequence ID" value="TNC71395.1"/>
    <property type="molecule type" value="Genomic_DNA"/>
</dbReference>
<reference evidence="3 4" key="1">
    <citation type="submission" date="2019-06" db="EMBL/GenBank/DDBJ databases">
        <authorList>
            <person name="Jiang L."/>
        </authorList>
    </citation>
    <scope>NUCLEOTIDE SEQUENCE [LARGE SCALE GENOMIC DNA]</scope>
    <source>
        <strain evidence="3 4">YIM 48858</strain>
    </source>
</reference>
<evidence type="ECO:0000313" key="3">
    <source>
        <dbReference type="EMBL" id="TNC71395.1"/>
    </source>
</evidence>
<evidence type="ECO:0000256" key="1">
    <source>
        <dbReference type="SAM" id="MobiDB-lite"/>
    </source>
</evidence>
<comment type="caution">
    <text evidence="3">The sequence shown here is derived from an EMBL/GenBank/DDBJ whole genome shotgun (WGS) entry which is preliminary data.</text>
</comment>
<dbReference type="RefSeq" id="WP_139081848.1">
    <property type="nucleotide sequence ID" value="NZ_VDFV01000014.1"/>
</dbReference>
<evidence type="ECO:0000313" key="4">
    <source>
        <dbReference type="Proteomes" id="UP000305709"/>
    </source>
</evidence>
<name>A0A5C4NBY8_9RHOB</name>
<dbReference type="InterPro" id="IPR011990">
    <property type="entry name" value="TPR-like_helical_dom_sf"/>
</dbReference>
<protein>
    <submittedName>
        <fullName evidence="3">Uncharacterized protein</fullName>
    </submittedName>
</protein>
<dbReference type="Gene3D" id="1.25.40.10">
    <property type="entry name" value="Tetratricopeptide repeat domain"/>
    <property type="match status" value="2"/>
</dbReference>